<dbReference type="Gene3D" id="3.40.50.12580">
    <property type="match status" value="1"/>
</dbReference>
<dbReference type="SUPFAM" id="SSF53756">
    <property type="entry name" value="UDP-Glycosyltransferase/glycogen phosphorylase"/>
    <property type="match status" value="1"/>
</dbReference>
<dbReference type="EMBL" id="PJMY01000003">
    <property type="protein sequence ID" value="PKV92922.1"/>
    <property type="molecule type" value="Genomic_DNA"/>
</dbReference>
<dbReference type="Proteomes" id="UP000233750">
    <property type="component" value="Unassembled WGS sequence"/>
</dbReference>
<evidence type="ECO:0008006" key="3">
    <source>
        <dbReference type="Google" id="ProtNLM"/>
    </source>
</evidence>
<dbReference type="OrthoDB" id="3661391at2"/>
<protein>
    <recommendedName>
        <fullName evidence="3">CDP-glycerol:poly(Glycerophosphate) glycerophosphotransferase</fullName>
    </recommendedName>
</protein>
<name>A0A2N3WGE0_9PSEU</name>
<proteinExistence type="predicted"/>
<comment type="caution">
    <text evidence="1">The sequence shown here is derived from an EMBL/GenBank/DDBJ whole genome shotgun (WGS) entry which is preliminary data.</text>
</comment>
<dbReference type="AlphaFoldDB" id="A0A2N3WGE0"/>
<evidence type="ECO:0000313" key="1">
    <source>
        <dbReference type="EMBL" id="PKV92922.1"/>
    </source>
</evidence>
<accession>A0A2N3WGE0</accession>
<evidence type="ECO:0000313" key="2">
    <source>
        <dbReference type="Proteomes" id="UP000233750"/>
    </source>
</evidence>
<keyword evidence="2" id="KW-1185">Reference proteome</keyword>
<organism evidence="1 2">
    <name type="scientific">Amycolatopsis echigonensis</name>
    <dbReference type="NCBI Taxonomy" id="2576905"/>
    <lineage>
        <taxon>Bacteria</taxon>
        <taxon>Bacillati</taxon>
        <taxon>Actinomycetota</taxon>
        <taxon>Actinomycetes</taxon>
        <taxon>Pseudonocardiales</taxon>
        <taxon>Pseudonocardiaceae</taxon>
        <taxon>Amycolatopsis</taxon>
    </lineage>
</organism>
<sequence length="532" mass="58127">MPSSSFPVPRRWRTVPTERTLLAVVHNVTAATRLLDVLPLFAGDPRIQVVFTCPDSSAFTRGTEEYLAARGIPLEPWEDVVAEDFDWALAASYGGDLHELRAPLTVLPHGMGYNKFLETGNRKPETGNRKPVFGLSEEWLMHHGEVIAEHHVLSHPEQLTRLRQYCPEAADHAVIAGDSCLDRLRDARELRESYRQALGVTGEQTLVLVSSTWGADSLYGTRPELPARIASQLPLDEFTVVLALHPNIGQGHYPWQLEMWLRKWQRTGVIVLPEEDLWQPAAVAADVTIGDHGSVTYYSACLGTPVLLAAAPHDAVDPDSPVAALLRAAPSLTDESLADQLRTATQPADLVVATELATSVPGQSAALLTDLGYRTLRLSPPAEPAGFTAFPLPRVQRQEPGAQWVQVRGDEVTRFAAASADAHLVVHVDGPDPRLLRRADIVLGDRFPDPGRWIAITLAEFPGCEWAACPYGSGWLAGSRDGLVVSFTGTDLPQAVPSLLYTRDLLGLDFPEQLPFTAGGRKHEARLTVHYG</sequence>
<gene>
    <name evidence="1" type="ORF">ATK30_3753</name>
</gene>
<dbReference type="InterPro" id="IPR043148">
    <property type="entry name" value="TagF_C"/>
</dbReference>
<reference evidence="1 2" key="1">
    <citation type="submission" date="2017-12" db="EMBL/GenBank/DDBJ databases">
        <title>Sequencing the genomes of 1000 Actinobacteria strains.</title>
        <authorList>
            <person name="Klenk H.-P."/>
        </authorList>
    </citation>
    <scope>NUCLEOTIDE SEQUENCE [LARGE SCALE GENOMIC DNA]</scope>
    <source>
        <strain evidence="1 2">DSM 45165</strain>
    </source>
</reference>
<dbReference type="RefSeq" id="WP_101436651.1">
    <property type="nucleotide sequence ID" value="NZ_PJMY01000003.1"/>
</dbReference>